<dbReference type="InterPro" id="IPR029058">
    <property type="entry name" value="AB_hydrolase_fold"/>
</dbReference>
<comment type="caution">
    <text evidence="3">The sequence shown here is derived from an EMBL/GenBank/DDBJ whole genome shotgun (WGS) entry which is preliminary data.</text>
</comment>
<name>A0A645FDP6_9ZZZZ</name>
<evidence type="ECO:0000259" key="2">
    <source>
        <dbReference type="Pfam" id="PF07859"/>
    </source>
</evidence>
<dbReference type="PANTHER" id="PTHR48081:SF30">
    <property type="entry name" value="ACETYL-HYDROLASE LIPR-RELATED"/>
    <property type="match status" value="1"/>
</dbReference>
<dbReference type="GO" id="GO:0004806">
    <property type="term" value="F:triacylglycerol lipase activity"/>
    <property type="evidence" value="ECO:0007669"/>
    <property type="project" value="TreeGrafter"/>
</dbReference>
<dbReference type="EC" id="3.1.1.83" evidence="3"/>
<evidence type="ECO:0000256" key="1">
    <source>
        <dbReference type="ARBA" id="ARBA00022801"/>
    </source>
</evidence>
<feature type="domain" description="Alpha/beta hydrolase fold-3" evidence="2">
    <location>
        <begin position="2"/>
        <end position="59"/>
    </location>
</feature>
<evidence type="ECO:0000313" key="3">
    <source>
        <dbReference type="EMBL" id="MPN11716.1"/>
    </source>
</evidence>
<dbReference type="InterPro" id="IPR050300">
    <property type="entry name" value="GDXG_lipolytic_enzyme"/>
</dbReference>
<reference evidence="3" key="1">
    <citation type="submission" date="2019-08" db="EMBL/GenBank/DDBJ databases">
        <authorList>
            <person name="Kucharzyk K."/>
            <person name="Murdoch R.W."/>
            <person name="Higgins S."/>
            <person name="Loffler F."/>
        </authorList>
    </citation>
    <scope>NUCLEOTIDE SEQUENCE</scope>
</reference>
<dbReference type="EMBL" id="VSSQ01057962">
    <property type="protein sequence ID" value="MPN11716.1"/>
    <property type="molecule type" value="Genomic_DNA"/>
</dbReference>
<dbReference type="InterPro" id="IPR013094">
    <property type="entry name" value="AB_hydrolase_3"/>
</dbReference>
<dbReference type="Pfam" id="PF07859">
    <property type="entry name" value="Abhydrolase_3"/>
    <property type="match status" value="1"/>
</dbReference>
<dbReference type="Gene3D" id="3.40.50.1820">
    <property type="entry name" value="alpha/beta hydrolase"/>
    <property type="match status" value="1"/>
</dbReference>
<dbReference type="AlphaFoldDB" id="A0A645FDP6"/>
<sequence length="84" mass="9583">MHPYASPLFGTLEGLPSLFIQVGDNETLLDDSVRFAKKAKEAGVDVQLEVWPDMFHCFPLMAPMFKEADEAMERACRFIRSNFK</sequence>
<organism evidence="3">
    <name type="scientific">bioreactor metagenome</name>
    <dbReference type="NCBI Taxonomy" id="1076179"/>
    <lineage>
        <taxon>unclassified sequences</taxon>
        <taxon>metagenomes</taxon>
        <taxon>ecological metagenomes</taxon>
    </lineage>
</organism>
<protein>
    <submittedName>
        <fullName evidence="3">Monoterpene epsilon-lactone hydrolase</fullName>
        <ecNumber evidence="3">3.1.1.83</ecNumber>
    </submittedName>
</protein>
<accession>A0A645FDP6</accession>
<proteinExistence type="predicted"/>
<dbReference type="PANTHER" id="PTHR48081">
    <property type="entry name" value="AB HYDROLASE SUPERFAMILY PROTEIN C4A8.06C"/>
    <property type="match status" value="1"/>
</dbReference>
<keyword evidence="1 3" id="KW-0378">Hydrolase</keyword>
<dbReference type="SUPFAM" id="SSF53474">
    <property type="entry name" value="alpha/beta-Hydrolases"/>
    <property type="match status" value="1"/>
</dbReference>
<gene>
    <name evidence="3" type="primary">mlhB_6</name>
    <name evidence="3" type="ORF">SDC9_159024</name>
</gene>